<evidence type="ECO:0000256" key="3">
    <source>
        <dbReference type="ARBA" id="ARBA00022989"/>
    </source>
</evidence>
<dbReference type="PROSITE" id="PS50929">
    <property type="entry name" value="ABC_TM1F"/>
    <property type="match status" value="1"/>
</dbReference>
<dbReference type="InterPro" id="IPR039421">
    <property type="entry name" value="Type_1_exporter"/>
</dbReference>
<evidence type="ECO:0000256" key="5">
    <source>
        <dbReference type="SAM" id="Phobius"/>
    </source>
</evidence>
<evidence type="ECO:0000259" key="6">
    <source>
        <dbReference type="PROSITE" id="PS50929"/>
    </source>
</evidence>
<dbReference type="GO" id="GO:0005524">
    <property type="term" value="F:ATP binding"/>
    <property type="evidence" value="ECO:0007669"/>
    <property type="project" value="InterPro"/>
</dbReference>
<comment type="subcellular location">
    <subcellularLocation>
        <location evidence="1">Cell membrane</location>
        <topology evidence="1">Multi-pass membrane protein</topology>
    </subcellularLocation>
</comment>
<dbReference type="EMBL" id="LPWD01000360">
    <property type="protein sequence ID" value="ODS02251.1"/>
    <property type="molecule type" value="Genomic_DNA"/>
</dbReference>
<keyword evidence="2 5" id="KW-0812">Transmembrane</keyword>
<feature type="transmembrane region" description="Helical" evidence="5">
    <location>
        <begin position="42"/>
        <end position="66"/>
    </location>
</feature>
<evidence type="ECO:0000256" key="4">
    <source>
        <dbReference type="ARBA" id="ARBA00023136"/>
    </source>
</evidence>
<dbReference type="InterPro" id="IPR011527">
    <property type="entry name" value="ABC1_TM_dom"/>
</dbReference>
<feature type="transmembrane region" description="Helical" evidence="5">
    <location>
        <begin position="267"/>
        <end position="287"/>
    </location>
</feature>
<dbReference type="GO" id="GO:0016887">
    <property type="term" value="F:ATP hydrolysis activity"/>
    <property type="evidence" value="ECO:0007669"/>
    <property type="project" value="InterPro"/>
</dbReference>
<reference evidence="7 8" key="1">
    <citation type="journal article" date="2016" name="Environ. Microbiol.">
        <title>New Methyloceanibacter diversity from North Sea sediments includes methanotroph containing solely the soluble methane monooxygenase.</title>
        <authorList>
            <person name="Vekeman B."/>
            <person name="Kerckhof F.M."/>
            <person name="Cremers G."/>
            <person name="de Vos P."/>
            <person name="Vandamme P."/>
            <person name="Boon N."/>
            <person name="Op den Camp H.J."/>
            <person name="Heylen K."/>
        </authorList>
    </citation>
    <scope>NUCLEOTIDE SEQUENCE [LARGE SCALE GENOMIC DNA]</scope>
    <source>
        <strain evidence="7 8">R-67177</strain>
    </source>
</reference>
<dbReference type="Gene3D" id="1.20.1560.10">
    <property type="entry name" value="ABC transporter type 1, transmembrane domain"/>
    <property type="match status" value="1"/>
</dbReference>
<dbReference type="Pfam" id="PF00664">
    <property type="entry name" value="ABC_membrane"/>
    <property type="match status" value="1"/>
</dbReference>
<organism evidence="7 8">
    <name type="scientific">Methyloceanibacter marginalis</name>
    <dbReference type="NCBI Taxonomy" id="1774971"/>
    <lineage>
        <taxon>Bacteria</taxon>
        <taxon>Pseudomonadati</taxon>
        <taxon>Pseudomonadota</taxon>
        <taxon>Alphaproteobacteria</taxon>
        <taxon>Hyphomicrobiales</taxon>
        <taxon>Hyphomicrobiaceae</taxon>
        <taxon>Methyloceanibacter</taxon>
    </lineage>
</organism>
<feature type="transmembrane region" description="Helical" evidence="5">
    <location>
        <begin position="185"/>
        <end position="200"/>
    </location>
</feature>
<dbReference type="InterPro" id="IPR036640">
    <property type="entry name" value="ABC1_TM_sf"/>
</dbReference>
<dbReference type="GO" id="GO:0005886">
    <property type="term" value="C:plasma membrane"/>
    <property type="evidence" value="ECO:0007669"/>
    <property type="project" value="UniProtKB-SubCell"/>
</dbReference>
<dbReference type="GO" id="GO:0015421">
    <property type="term" value="F:ABC-type oligopeptide transporter activity"/>
    <property type="evidence" value="ECO:0007669"/>
    <property type="project" value="TreeGrafter"/>
</dbReference>
<dbReference type="SUPFAM" id="SSF52540">
    <property type="entry name" value="P-loop containing nucleoside triphosphate hydrolases"/>
    <property type="match status" value="1"/>
</dbReference>
<keyword evidence="3 5" id="KW-1133">Transmembrane helix</keyword>
<feature type="transmembrane region" description="Helical" evidence="5">
    <location>
        <begin position="299"/>
        <end position="316"/>
    </location>
</feature>
<dbReference type="PANTHER" id="PTHR43394:SF1">
    <property type="entry name" value="ATP-BINDING CASSETTE SUB-FAMILY B MEMBER 10, MITOCHONDRIAL"/>
    <property type="match status" value="1"/>
</dbReference>
<proteinExistence type="predicted"/>
<name>A0A1E3W900_9HYPH</name>
<dbReference type="Gene3D" id="3.40.50.300">
    <property type="entry name" value="P-loop containing nucleotide triphosphate hydrolases"/>
    <property type="match status" value="1"/>
</dbReference>
<evidence type="ECO:0000256" key="1">
    <source>
        <dbReference type="ARBA" id="ARBA00004651"/>
    </source>
</evidence>
<gene>
    <name evidence="7" type="ORF">AUC71_16335</name>
</gene>
<dbReference type="AlphaFoldDB" id="A0A1E3W900"/>
<dbReference type="Proteomes" id="UP000095042">
    <property type="component" value="Unassembled WGS sequence"/>
</dbReference>
<evidence type="ECO:0000313" key="7">
    <source>
        <dbReference type="EMBL" id="ODS02251.1"/>
    </source>
</evidence>
<feature type="domain" description="ABC transmembrane type-1" evidence="6">
    <location>
        <begin position="48"/>
        <end position="328"/>
    </location>
</feature>
<dbReference type="SUPFAM" id="SSF90123">
    <property type="entry name" value="ABC transporter transmembrane region"/>
    <property type="match status" value="1"/>
</dbReference>
<comment type="caution">
    <text evidence="7">The sequence shown here is derived from an EMBL/GenBank/DDBJ whole genome shotgun (WGS) entry which is preliminary data.</text>
</comment>
<feature type="transmembrane region" description="Helical" evidence="5">
    <location>
        <begin position="161"/>
        <end position="179"/>
    </location>
</feature>
<keyword evidence="4 5" id="KW-0472">Membrane</keyword>
<dbReference type="PANTHER" id="PTHR43394">
    <property type="entry name" value="ATP-DEPENDENT PERMEASE MDL1, MITOCHONDRIAL"/>
    <property type="match status" value="1"/>
</dbReference>
<dbReference type="CDD" id="cd18552">
    <property type="entry name" value="ABC_6TM_MsbA_like"/>
    <property type="match status" value="1"/>
</dbReference>
<evidence type="ECO:0000313" key="8">
    <source>
        <dbReference type="Proteomes" id="UP000095042"/>
    </source>
</evidence>
<protein>
    <recommendedName>
        <fullName evidence="6">ABC transmembrane type-1 domain-containing protein</fullName>
    </recommendedName>
</protein>
<dbReference type="InterPro" id="IPR027417">
    <property type="entry name" value="P-loop_NTPase"/>
</dbReference>
<feature type="transmembrane region" description="Helical" evidence="5">
    <location>
        <begin position="81"/>
        <end position="103"/>
    </location>
</feature>
<dbReference type="Pfam" id="PF00005">
    <property type="entry name" value="ABC_tran"/>
    <property type="match status" value="1"/>
</dbReference>
<keyword evidence="8" id="KW-1185">Reference proteome</keyword>
<dbReference type="InterPro" id="IPR003439">
    <property type="entry name" value="ABC_transporter-like_ATP-bd"/>
</dbReference>
<evidence type="ECO:0000256" key="2">
    <source>
        <dbReference type="ARBA" id="ARBA00022692"/>
    </source>
</evidence>
<sequence length="481" mass="52663">MKDNVFIDARVISRGADELGSRRYTTKEIVQRIWREHLRPHVYLLVCASIAMLVTAATTGAIPFLIQRTADDVFVAKNADMVYWITGAIVIVTVLKAISEYVANVTVAYLGHRFIADLRLQMFDKLAKADLGWIQTVHSGRILSGFLNDANLIRATASRTIVTLGENLLKVIILVGSMIYMDPRFSVLVLIFMPFAWFMLSRQRRKMRKSTTKSLQETGDLSALVTQTLRGMRVVRAYRQEGQERERAAQATNRALEFTMRGTRARAASSPAMELLVGLGFALAIYFAGTQGVRGDLTLGHFSGFMTAALLIYSPLKSVATLQTQLQEGVAAASRVFGIVDRETNLVEAEDAKPLALTKGEIEFRDVTFAYNPDTLVLKGVSLTVPPGKTVALVGPSGSGKSTLVNLALRFFDPEKGQVLIDNQDIKNVTIGSLRDALGLVTQDPVLFDDTIRANIAYGAKPLVEEEVVAAAKAAAAHDLL</sequence>
<accession>A0A1E3W900</accession>